<evidence type="ECO:0000256" key="1">
    <source>
        <dbReference type="SAM" id="MobiDB-lite"/>
    </source>
</evidence>
<dbReference type="AlphaFoldDB" id="A0A7Z2ZVI1"/>
<evidence type="ECO:0008006" key="5">
    <source>
        <dbReference type="Google" id="ProtNLM"/>
    </source>
</evidence>
<dbReference type="EMBL" id="CP051685">
    <property type="protein sequence ID" value="QJE03385.1"/>
    <property type="molecule type" value="Genomic_DNA"/>
</dbReference>
<evidence type="ECO:0000313" key="3">
    <source>
        <dbReference type="EMBL" id="QJE03385.1"/>
    </source>
</evidence>
<organism evidence="3 4">
    <name type="scientific">Massilia forsythiae</name>
    <dbReference type="NCBI Taxonomy" id="2728020"/>
    <lineage>
        <taxon>Bacteria</taxon>
        <taxon>Pseudomonadati</taxon>
        <taxon>Pseudomonadota</taxon>
        <taxon>Betaproteobacteria</taxon>
        <taxon>Burkholderiales</taxon>
        <taxon>Oxalobacteraceae</taxon>
        <taxon>Telluria group</taxon>
        <taxon>Massilia</taxon>
    </lineage>
</organism>
<gene>
    <name evidence="3" type="ORF">HH212_15380</name>
</gene>
<dbReference type="Proteomes" id="UP000502415">
    <property type="component" value="Chromosome"/>
</dbReference>
<keyword evidence="4" id="KW-1185">Reference proteome</keyword>
<feature type="compositionally biased region" description="Pro residues" evidence="1">
    <location>
        <begin position="130"/>
        <end position="142"/>
    </location>
</feature>
<name>A0A7Z2ZVI1_9BURK</name>
<feature type="chain" id="PRO_5031486539" description="Colicin transporter" evidence="2">
    <location>
        <begin position="21"/>
        <end position="226"/>
    </location>
</feature>
<evidence type="ECO:0000313" key="4">
    <source>
        <dbReference type="Proteomes" id="UP000502415"/>
    </source>
</evidence>
<feature type="region of interest" description="Disordered" evidence="1">
    <location>
        <begin position="102"/>
        <end position="226"/>
    </location>
</feature>
<protein>
    <recommendedName>
        <fullName evidence="5">Colicin transporter</fullName>
    </recommendedName>
</protein>
<feature type="compositionally biased region" description="Basic and acidic residues" evidence="1">
    <location>
        <begin position="166"/>
        <end position="203"/>
    </location>
</feature>
<keyword evidence="2" id="KW-0732">Signal</keyword>
<feature type="compositionally biased region" description="Basic and acidic residues" evidence="1">
    <location>
        <begin position="103"/>
        <end position="124"/>
    </location>
</feature>
<dbReference type="PROSITE" id="PS51257">
    <property type="entry name" value="PROKAR_LIPOPROTEIN"/>
    <property type="match status" value="1"/>
</dbReference>
<evidence type="ECO:0000256" key="2">
    <source>
        <dbReference type="SAM" id="SignalP"/>
    </source>
</evidence>
<dbReference type="KEGG" id="mfy:HH212_15380"/>
<feature type="signal peptide" evidence="2">
    <location>
        <begin position="1"/>
        <end position="20"/>
    </location>
</feature>
<reference evidence="3 4" key="1">
    <citation type="submission" date="2020-04" db="EMBL/GenBank/DDBJ databases">
        <title>Genome sequencing of novel species.</title>
        <authorList>
            <person name="Heo J."/>
            <person name="Kim S.-J."/>
            <person name="Kim J.-S."/>
            <person name="Hong S.-B."/>
            <person name="Kwon S.-W."/>
        </authorList>
    </citation>
    <scope>NUCLEOTIDE SEQUENCE [LARGE SCALE GENOMIC DNA]</scope>
    <source>
        <strain evidence="3 4">GN2-R2</strain>
    </source>
</reference>
<sequence>MRALRSAGAAGMLAALAACAGPEPVPREIPPPPVTSVAQADQQLAAVARERAAIEARFAERERVCYTKFLVTNCINEARERHRSALAAQRAIEVQAARFKRQAKVDERDRNLAEAEQRYQEQEAHLAAAPPKPAPDVAPAPAPRKSSVPARTAQRDARVRAAQQKEAAETDKRAANVRAYEERKAESEERQRRVAQRQADKAAKAARQAAESADKAKAAAAGAPAQ</sequence>
<proteinExistence type="predicted"/>
<accession>A0A7Z2ZVI1</accession>